<proteinExistence type="predicted"/>
<evidence type="ECO:0000313" key="2">
    <source>
        <dbReference type="Proteomes" id="UP000317243"/>
    </source>
</evidence>
<protein>
    <submittedName>
        <fullName evidence="1">Uncharacterized protein</fullName>
    </submittedName>
</protein>
<dbReference type="AlphaFoldDB" id="A0A5C5UT45"/>
<keyword evidence="2" id="KW-1185">Reference proteome</keyword>
<accession>A0A5C5UT45</accession>
<reference evidence="1 2" key="1">
    <citation type="submission" date="2019-02" db="EMBL/GenBank/DDBJ databases">
        <title>Deep-cultivation of Planctomycetes and their phenomic and genomic characterization uncovers novel biology.</title>
        <authorList>
            <person name="Wiegand S."/>
            <person name="Jogler M."/>
            <person name="Boedeker C."/>
            <person name="Pinto D."/>
            <person name="Vollmers J."/>
            <person name="Rivas-Marin E."/>
            <person name="Kohn T."/>
            <person name="Peeters S.H."/>
            <person name="Heuer A."/>
            <person name="Rast P."/>
            <person name="Oberbeckmann S."/>
            <person name="Bunk B."/>
            <person name="Jeske O."/>
            <person name="Meyerdierks A."/>
            <person name="Storesund J.E."/>
            <person name="Kallscheuer N."/>
            <person name="Luecker S."/>
            <person name="Lage O.M."/>
            <person name="Pohl T."/>
            <person name="Merkel B.J."/>
            <person name="Hornburger P."/>
            <person name="Mueller R.-W."/>
            <person name="Bruemmer F."/>
            <person name="Labrenz M."/>
            <person name="Spormann A.M."/>
            <person name="Op Den Camp H."/>
            <person name="Overmann J."/>
            <person name="Amann R."/>
            <person name="Jetten M.S.M."/>
            <person name="Mascher T."/>
            <person name="Medema M.H."/>
            <person name="Devos D.P."/>
            <person name="Kaster A.-K."/>
            <person name="Ovreas L."/>
            <person name="Rohde M."/>
            <person name="Galperin M.Y."/>
            <person name="Jogler C."/>
        </authorList>
    </citation>
    <scope>NUCLEOTIDE SEQUENCE [LARGE SCALE GENOMIC DNA]</scope>
    <source>
        <strain evidence="1 2">KOR42</strain>
    </source>
</reference>
<sequence>MLPFEDPRWNELSTFYDDDLASVVHEWSMAVGFDQESDIYHRLFNLYLHQNTITNSAFVVVPYVVKHCQSVSAEDRAGYLIDVATVEYCRLRHGCWDGSPELDWAMQSYNDSIEIAQELVESVLDEGIDPELAAELRTLQPVLYGNLEMAIERQASRDNAG</sequence>
<dbReference type="Proteomes" id="UP000317243">
    <property type="component" value="Unassembled WGS sequence"/>
</dbReference>
<dbReference type="EMBL" id="SIHI01000128">
    <property type="protein sequence ID" value="TWT29258.1"/>
    <property type="molecule type" value="Genomic_DNA"/>
</dbReference>
<organism evidence="1 2">
    <name type="scientific">Thalassoglobus neptunius</name>
    <dbReference type="NCBI Taxonomy" id="1938619"/>
    <lineage>
        <taxon>Bacteria</taxon>
        <taxon>Pseudomonadati</taxon>
        <taxon>Planctomycetota</taxon>
        <taxon>Planctomycetia</taxon>
        <taxon>Planctomycetales</taxon>
        <taxon>Planctomycetaceae</taxon>
        <taxon>Thalassoglobus</taxon>
    </lineage>
</organism>
<name>A0A5C5UT45_9PLAN</name>
<evidence type="ECO:0000313" key="1">
    <source>
        <dbReference type="EMBL" id="TWT29258.1"/>
    </source>
</evidence>
<gene>
    <name evidence="1" type="ORF">KOR42_55350</name>
</gene>
<comment type="caution">
    <text evidence="1">The sequence shown here is derived from an EMBL/GenBank/DDBJ whole genome shotgun (WGS) entry which is preliminary data.</text>
</comment>